<comment type="caution">
    <text evidence="1">The sequence shown here is derived from an EMBL/GenBank/DDBJ whole genome shotgun (WGS) entry which is preliminary data.</text>
</comment>
<gene>
    <name evidence="1" type="ORF">OM075_03235</name>
</gene>
<evidence type="ECO:0000313" key="1">
    <source>
        <dbReference type="EMBL" id="MCW3785463.1"/>
    </source>
</evidence>
<organism evidence="1 2">
    <name type="scientific">Plebeiibacterium sediminum</name>
    <dbReference type="NCBI Taxonomy" id="2992112"/>
    <lineage>
        <taxon>Bacteria</taxon>
        <taxon>Pseudomonadati</taxon>
        <taxon>Bacteroidota</taxon>
        <taxon>Bacteroidia</taxon>
        <taxon>Marinilabiliales</taxon>
        <taxon>Marinilabiliaceae</taxon>
        <taxon>Plebeiibacterium</taxon>
    </lineage>
</organism>
<keyword evidence="2" id="KW-1185">Reference proteome</keyword>
<accession>A0AAE3SET3</accession>
<name>A0AAE3SET3_9BACT</name>
<proteinExistence type="predicted"/>
<dbReference type="SUPFAM" id="SSF56059">
    <property type="entry name" value="Glutathione synthetase ATP-binding domain-like"/>
    <property type="match status" value="1"/>
</dbReference>
<dbReference type="EMBL" id="JAPDPJ010000003">
    <property type="protein sequence ID" value="MCW3785463.1"/>
    <property type="molecule type" value="Genomic_DNA"/>
</dbReference>
<dbReference type="RefSeq" id="WP_301189035.1">
    <property type="nucleotide sequence ID" value="NZ_JAPDPJ010000003.1"/>
</dbReference>
<reference evidence="1" key="1">
    <citation type="submission" date="2022-10" db="EMBL/GenBank/DDBJ databases">
        <authorList>
            <person name="Yu W.X."/>
        </authorList>
    </citation>
    <scope>NUCLEOTIDE SEQUENCE</scope>
    <source>
        <strain evidence="1">AAT</strain>
    </source>
</reference>
<protein>
    <recommendedName>
        <fullName evidence="3">ATP-grasp domain-containing protein</fullName>
    </recommendedName>
</protein>
<dbReference type="Proteomes" id="UP001209229">
    <property type="component" value="Unassembled WGS sequence"/>
</dbReference>
<evidence type="ECO:0000313" key="2">
    <source>
        <dbReference type="Proteomes" id="UP001209229"/>
    </source>
</evidence>
<dbReference type="AlphaFoldDB" id="A0AAE3SET3"/>
<evidence type="ECO:0008006" key="3">
    <source>
        <dbReference type="Google" id="ProtNLM"/>
    </source>
</evidence>
<sequence length="402" mass="46564">MNNIYIYNPTSEMALANGTVSYMPPKNLQTFEKDLAFVPSFFAEDDDIIIMDAKPDPDFIKMWQDMGLPKLKYLNFSEIKDVITFNHLRPWSWNQTVHHKFKTILPNCSDDFKLSPNYTWNNEHKFFFSRNSANRVQKYISEKVVNHHAVNIPCPAININSVEEMQEWLKNYSKAIIKMPWSSSGRGIHIIDDESGKNINYDWIKGAIKQQGFVTAEPLLNKIFDFSFQLNIKRNGAIECLGYSYFLNDSKGHFIGGNINWPHKEDDISEFLNSSTLQEATQLLITGLKTIEPHKFHEGPIGVDAIVFMDNNNTYKIHPCLDINWRYNMGLINIRLPRFVHKEAKGKWLVGSFKPGEWNQFIQKSKEANPLALVNNKIKSGFINMTPPNENARFGVWMEIFK</sequence>